<evidence type="ECO:0000313" key="2">
    <source>
        <dbReference type="Proteomes" id="UP000784294"/>
    </source>
</evidence>
<protein>
    <submittedName>
        <fullName evidence="1">Uncharacterized protein</fullName>
    </submittedName>
</protein>
<reference evidence="1" key="1">
    <citation type="submission" date="2018-11" db="EMBL/GenBank/DDBJ databases">
        <authorList>
            <consortium name="Pathogen Informatics"/>
        </authorList>
    </citation>
    <scope>NUCLEOTIDE SEQUENCE</scope>
</reference>
<dbReference type="EMBL" id="CAAALY010022029">
    <property type="protein sequence ID" value="VEL14699.1"/>
    <property type="molecule type" value="Genomic_DNA"/>
</dbReference>
<evidence type="ECO:0000313" key="1">
    <source>
        <dbReference type="EMBL" id="VEL14699.1"/>
    </source>
</evidence>
<keyword evidence="2" id="KW-1185">Reference proteome</keyword>
<dbReference type="Proteomes" id="UP000784294">
    <property type="component" value="Unassembled WGS sequence"/>
</dbReference>
<comment type="caution">
    <text evidence="1">The sequence shown here is derived from an EMBL/GenBank/DDBJ whole genome shotgun (WGS) entry which is preliminary data.</text>
</comment>
<dbReference type="AlphaFoldDB" id="A0A448WLH1"/>
<sequence length="144" mass="16009">MRCTHPLSSTLDFFPPPFSLVPGMWIRICNNVTQSSFPKSYQSLSLGPYDPLAIALVQIFHSILATPSALTEALFHALCVCETNLRLKSPSNSDNQAISSWTTSIVKQAYCQPTSSSLHRVYPVSIPKYQVYRFRSPSLLCANP</sequence>
<gene>
    <name evidence="1" type="ORF">PXEA_LOCUS8139</name>
</gene>
<accession>A0A448WLH1</accession>
<proteinExistence type="predicted"/>
<organism evidence="1 2">
    <name type="scientific">Protopolystoma xenopodis</name>
    <dbReference type="NCBI Taxonomy" id="117903"/>
    <lineage>
        <taxon>Eukaryota</taxon>
        <taxon>Metazoa</taxon>
        <taxon>Spiralia</taxon>
        <taxon>Lophotrochozoa</taxon>
        <taxon>Platyhelminthes</taxon>
        <taxon>Monogenea</taxon>
        <taxon>Polyopisthocotylea</taxon>
        <taxon>Polystomatidea</taxon>
        <taxon>Polystomatidae</taxon>
        <taxon>Protopolystoma</taxon>
    </lineage>
</organism>
<name>A0A448WLH1_9PLAT</name>